<feature type="region of interest" description="Disordered" evidence="8">
    <location>
        <begin position="138"/>
        <end position="247"/>
    </location>
</feature>
<dbReference type="GO" id="GO:0016020">
    <property type="term" value="C:membrane"/>
    <property type="evidence" value="ECO:0007669"/>
    <property type="project" value="UniProtKB-SubCell"/>
</dbReference>
<dbReference type="Gene3D" id="1.20.1510.10">
    <property type="entry name" value="Cation efflux protein transmembrane domain"/>
    <property type="match status" value="2"/>
</dbReference>
<gene>
    <name evidence="12" type="ORF">HYFRA_00011082</name>
</gene>
<proteinExistence type="inferred from homology"/>
<reference evidence="12" key="1">
    <citation type="submission" date="2021-07" db="EMBL/GenBank/DDBJ databases">
        <authorList>
            <person name="Durling M."/>
        </authorList>
    </citation>
    <scope>NUCLEOTIDE SEQUENCE</scope>
</reference>
<evidence type="ECO:0000256" key="9">
    <source>
        <dbReference type="SAM" id="Phobius"/>
    </source>
</evidence>
<dbReference type="InterPro" id="IPR036837">
    <property type="entry name" value="Cation_efflux_CTD_sf"/>
</dbReference>
<dbReference type="GO" id="GO:0006882">
    <property type="term" value="P:intracellular zinc ion homeostasis"/>
    <property type="evidence" value="ECO:0007669"/>
    <property type="project" value="TreeGrafter"/>
</dbReference>
<protein>
    <submittedName>
        <fullName evidence="12">Uncharacterized protein</fullName>
    </submittedName>
</protein>
<dbReference type="Pfam" id="PF16916">
    <property type="entry name" value="ZT_dimer"/>
    <property type="match status" value="1"/>
</dbReference>
<dbReference type="Pfam" id="PF01545">
    <property type="entry name" value="Cation_efflux"/>
    <property type="match status" value="2"/>
</dbReference>
<keyword evidence="6 9" id="KW-1133">Transmembrane helix</keyword>
<feature type="compositionally biased region" description="Acidic residues" evidence="8">
    <location>
        <begin position="270"/>
        <end position="283"/>
    </location>
</feature>
<evidence type="ECO:0000313" key="13">
    <source>
        <dbReference type="Proteomes" id="UP000696280"/>
    </source>
</evidence>
<dbReference type="Proteomes" id="UP000696280">
    <property type="component" value="Unassembled WGS sequence"/>
</dbReference>
<feature type="compositionally biased region" description="Basic and acidic residues" evidence="8">
    <location>
        <begin position="152"/>
        <end position="190"/>
    </location>
</feature>
<feature type="transmembrane region" description="Helical" evidence="9">
    <location>
        <begin position="337"/>
        <end position="361"/>
    </location>
</feature>
<evidence type="ECO:0000256" key="5">
    <source>
        <dbReference type="ARBA" id="ARBA00022833"/>
    </source>
</evidence>
<dbReference type="EMBL" id="CAJVRL010000082">
    <property type="protein sequence ID" value="CAG8958405.1"/>
    <property type="molecule type" value="Genomic_DNA"/>
</dbReference>
<keyword evidence="13" id="KW-1185">Reference proteome</keyword>
<dbReference type="InterPro" id="IPR027470">
    <property type="entry name" value="Cation_efflux_CTD"/>
</dbReference>
<dbReference type="PANTHER" id="PTHR45820:SF4">
    <property type="entry name" value="ZINC TRANSPORTER 63C, ISOFORM F"/>
    <property type="match status" value="1"/>
</dbReference>
<feature type="transmembrane region" description="Helical" evidence="9">
    <location>
        <begin position="111"/>
        <end position="131"/>
    </location>
</feature>
<feature type="domain" description="Cation efflux protein transmembrane" evidence="10">
    <location>
        <begin position="325"/>
        <end position="397"/>
    </location>
</feature>
<feature type="transmembrane region" description="Helical" evidence="9">
    <location>
        <begin position="9"/>
        <end position="30"/>
    </location>
</feature>
<evidence type="ECO:0000256" key="3">
    <source>
        <dbReference type="ARBA" id="ARBA00022448"/>
    </source>
</evidence>
<dbReference type="OrthoDB" id="9944568at2759"/>
<accession>A0A9N9L1D8</accession>
<evidence type="ECO:0000256" key="8">
    <source>
        <dbReference type="SAM" id="MobiDB-lite"/>
    </source>
</evidence>
<evidence type="ECO:0000256" key="7">
    <source>
        <dbReference type="ARBA" id="ARBA00023136"/>
    </source>
</evidence>
<dbReference type="AlphaFoldDB" id="A0A9N9L1D8"/>
<feature type="domain" description="Cation efflux protein cytoplasmic" evidence="11">
    <location>
        <begin position="401"/>
        <end position="479"/>
    </location>
</feature>
<comment type="caution">
    <text evidence="12">The sequence shown here is derived from an EMBL/GenBank/DDBJ whole genome shotgun (WGS) entry which is preliminary data.</text>
</comment>
<dbReference type="PANTHER" id="PTHR45820">
    <property type="entry name" value="FI23527P1"/>
    <property type="match status" value="1"/>
</dbReference>
<sequence length="551" mass="59895">MAISKEARIIAMVVIDAAFFFTELGVGLWVGSLALMADAFHMLNDIISLLIGLWAVKAARKSSTVKYSYGWLRAEILGAFFNAVFLIALCMSIMLESIVRFIDPPVISNPKLILIVGCCGLASNLVGFLVLGGHGHSHGPGDGSAHGHSHSHGNEIRDAEEGHSHSHANGEHEHNHDHDHDHDHDSHVQDGESYADAVKGNKNSSKGHIHFPPSDHSHGSDSVPTSPTKARKHKRRTSRGGLSNVEDMSFYPSSFRQAIIEASQPPPESSSEDGEEDGEEDGNIAETRLPVAPAPTSKTPLLAEHNANKHNNHNHRKPKKAKSGHSHNHDDMGMNAMILHVIGDALGNVGVIVSALIIWLTNWPGRYYADPAVSLFITIIILRSAIPLTKATAKILLQATPDSIDQDAIIEDIETLDGVVSCHHPHIWQLSESQIVASMHVQIAFPLDEAGGTRYMALAKEIKKCLHEYNIHSATIQPEFCTKDGHDHHNTSRGMGLDGNSTPHSRVDEDCLLNCIENCNSKGCCSTSAPSSVTHTDDDHDHDHTGHNHSH</sequence>
<dbReference type="GO" id="GO:0005385">
    <property type="term" value="F:zinc ion transmembrane transporter activity"/>
    <property type="evidence" value="ECO:0007669"/>
    <property type="project" value="TreeGrafter"/>
</dbReference>
<feature type="region of interest" description="Disordered" evidence="8">
    <location>
        <begin position="530"/>
        <end position="551"/>
    </location>
</feature>
<feature type="transmembrane region" description="Helical" evidence="9">
    <location>
        <begin position="36"/>
        <end position="56"/>
    </location>
</feature>
<dbReference type="SUPFAM" id="SSF160240">
    <property type="entry name" value="Cation efflux protein cytoplasmic domain-like"/>
    <property type="match status" value="1"/>
</dbReference>
<dbReference type="SUPFAM" id="SSF161111">
    <property type="entry name" value="Cation efflux protein transmembrane domain-like"/>
    <property type="match status" value="1"/>
</dbReference>
<feature type="region of interest" description="Disordered" evidence="8">
    <location>
        <begin position="262"/>
        <end position="328"/>
    </location>
</feature>
<evidence type="ECO:0000259" key="11">
    <source>
        <dbReference type="Pfam" id="PF16916"/>
    </source>
</evidence>
<evidence type="ECO:0000256" key="1">
    <source>
        <dbReference type="ARBA" id="ARBA00004141"/>
    </source>
</evidence>
<evidence type="ECO:0000256" key="4">
    <source>
        <dbReference type="ARBA" id="ARBA00022692"/>
    </source>
</evidence>
<feature type="compositionally biased region" description="Basic residues" evidence="8">
    <location>
        <begin position="229"/>
        <end position="238"/>
    </location>
</feature>
<keyword evidence="3" id="KW-0813">Transport</keyword>
<feature type="transmembrane region" description="Helical" evidence="9">
    <location>
        <begin position="367"/>
        <end position="386"/>
    </location>
</feature>
<feature type="compositionally biased region" description="Basic residues" evidence="8">
    <location>
        <begin position="308"/>
        <end position="326"/>
    </location>
</feature>
<name>A0A9N9L1D8_9HELO</name>
<feature type="domain" description="Cation efflux protein transmembrane" evidence="10">
    <location>
        <begin position="9"/>
        <end position="148"/>
    </location>
</feature>
<dbReference type="FunFam" id="1.20.1510.10:FF:000021">
    <property type="entry name" value="Solute carrier family 30 (Zinc transporter), member 1"/>
    <property type="match status" value="1"/>
</dbReference>
<dbReference type="InterPro" id="IPR027469">
    <property type="entry name" value="Cation_efflux_TMD_sf"/>
</dbReference>
<evidence type="ECO:0000256" key="6">
    <source>
        <dbReference type="ARBA" id="ARBA00022989"/>
    </source>
</evidence>
<keyword evidence="4 9" id="KW-0812">Transmembrane</keyword>
<keyword evidence="7 9" id="KW-0472">Membrane</keyword>
<evidence type="ECO:0000313" key="12">
    <source>
        <dbReference type="EMBL" id="CAG8958405.1"/>
    </source>
</evidence>
<feature type="compositionally biased region" description="Basic and acidic residues" evidence="8">
    <location>
        <begin position="535"/>
        <end position="551"/>
    </location>
</feature>
<dbReference type="NCBIfam" id="TIGR01297">
    <property type="entry name" value="CDF"/>
    <property type="match status" value="2"/>
</dbReference>
<organism evidence="12 13">
    <name type="scientific">Hymenoscyphus fraxineus</name>
    <dbReference type="NCBI Taxonomy" id="746836"/>
    <lineage>
        <taxon>Eukaryota</taxon>
        <taxon>Fungi</taxon>
        <taxon>Dikarya</taxon>
        <taxon>Ascomycota</taxon>
        <taxon>Pezizomycotina</taxon>
        <taxon>Leotiomycetes</taxon>
        <taxon>Helotiales</taxon>
        <taxon>Helotiaceae</taxon>
        <taxon>Hymenoscyphus</taxon>
    </lineage>
</organism>
<keyword evidence="5" id="KW-0862">Zinc</keyword>
<comment type="subcellular location">
    <subcellularLocation>
        <location evidence="1">Membrane</location>
        <topology evidence="1">Multi-pass membrane protein</topology>
    </subcellularLocation>
</comment>
<dbReference type="InterPro" id="IPR002524">
    <property type="entry name" value="Cation_efflux"/>
</dbReference>
<dbReference type="InterPro" id="IPR058533">
    <property type="entry name" value="Cation_efflux_TM"/>
</dbReference>
<feature type="transmembrane region" description="Helical" evidence="9">
    <location>
        <begin position="76"/>
        <end position="99"/>
    </location>
</feature>
<evidence type="ECO:0000256" key="2">
    <source>
        <dbReference type="ARBA" id="ARBA00008873"/>
    </source>
</evidence>
<comment type="similarity">
    <text evidence="2">Belongs to the cation diffusion facilitator (CDF) transporter (TC 2.A.4) family. SLC30A subfamily.</text>
</comment>
<evidence type="ECO:0000259" key="10">
    <source>
        <dbReference type="Pfam" id="PF01545"/>
    </source>
</evidence>